<dbReference type="Pfam" id="PF05947">
    <property type="entry name" value="T6SS_TssF"/>
    <property type="match status" value="1"/>
</dbReference>
<dbReference type="Proteomes" id="UP000259465">
    <property type="component" value="Chromosome"/>
</dbReference>
<name>A0AAD0W8T4_9NEIS</name>
<evidence type="ECO:0000313" key="2">
    <source>
        <dbReference type="Proteomes" id="UP000259465"/>
    </source>
</evidence>
<organism evidence="1 2">
    <name type="scientific">Chromobacterium rhizoryzae</name>
    <dbReference type="NCBI Taxonomy" id="1778675"/>
    <lineage>
        <taxon>Bacteria</taxon>
        <taxon>Pseudomonadati</taxon>
        <taxon>Pseudomonadota</taxon>
        <taxon>Betaproteobacteria</taxon>
        <taxon>Neisseriales</taxon>
        <taxon>Chromobacteriaceae</taxon>
        <taxon>Chromobacterium</taxon>
    </lineage>
</organism>
<dbReference type="InterPro" id="IPR010272">
    <property type="entry name" value="T6SS_TssF"/>
</dbReference>
<sequence length="591" mass="66995">MDDLTLRYYEAEMRYLREAGKEFARAHPDRAALLNIDRVGKRDPYVERLFEGFAFLTGRIRQKLDDDFPELTEGLVNMLWPHYLRMVPSLTVLELRADAHALQQATPVEAGLSVLTSPVGANAVRCAYRTTQAAMIRPLLLCQAGTRLDGEGRSVLELRFDLGATAKREALDLSRLRLFLDADPPIAFALRHALTRQLGRARLRPLGRAGYPVHEMPTLRFEPVGFNEADRLWPKADNAFGGYQLLLEYFCFREKFQFLDLAGLDAALLPGDSTGFTLELTLTQRYPADMPFNADNLRLHCVPAINLFPMEAEPLHVNHLNHEYRVVPLASQGPEIEAWSVDEVVSMDTENGGRHAYLPFTSFQHRGGMLRDEAPERFYHARTRLGAAGRPETWLALGGHLWDSPSAAMREEILSLRVTGTNGMLPRKALREAQILERSAAPPLTQIANLTAPTLPCYPPAEDRYQWRVLSHLAPNFLSLLNVEVLRGTLALYDWTEDELNRQRLNGLLEVRHQLVSRVKQGCMERGVRIELTVDRSGFAGPGDIHLFGDLMHRFFAAYADMNLFTRFELRILPENERVRWPDSKTEAPPL</sequence>
<dbReference type="NCBIfam" id="TIGR03359">
    <property type="entry name" value="VI_chp_6"/>
    <property type="match status" value="1"/>
</dbReference>
<evidence type="ECO:0000313" key="1">
    <source>
        <dbReference type="EMBL" id="AXT46073.1"/>
    </source>
</evidence>
<dbReference type="PIRSF" id="PIRSF028304">
    <property type="entry name" value="UCP028304"/>
    <property type="match status" value="1"/>
</dbReference>
<dbReference type="PANTHER" id="PTHR35370:SF4">
    <property type="entry name" value="TYPE VI SECRETION SYSTEM BASEPLATE SUBUNIT TSSF"/>
    <property type="match status" value="1"/>
</dbReference>
<keyword evidence="2" id="KW-1185">Reference proteome</keyword>
<gene>
    <name evidence="1" type="primary">tssF</name>
    <name evidence="1" type="ORF">D1345_07710</name>
</gene>
<reference evidence="1 2" key="1">
    <citation type="submission" date="2018-08" db="EMBL/GenBank/DDBJ databases">
        <title>Complete genome sequence of JP2-74.</title>
        <authorList>
            <person name="Wu L."/>
        </authorList>
    </citation>
    <scope>NUCLEOTIDE SEQUENCE [LARGE SCALE GENOMIC DNA]</scope>
    <source>
        <strain evidence="1 2">JP2-74</strain>
    </source>
</reference>
<accession>A0AAD0W8T4</accession>
<dbReference type="PANTHER" id="PTHR35370">
    <property type="entry name" value="CYTOPLASMIC PROTEIN-RELATED-RELATED"/>
    <property type="match status" value="1"/>
</dbReference>
<dbReference type="AlphaFoldDB" id="A0AAD0W8T4"/>
<dbReference type="EMBL" id="CP031968">
    <property type="protein sequence ID" value="AXT46073.1"/>
    <property type="molecule type" value="Genomic_DNA"/>
</dbReference>
<proteinExistence type="predicted"/>
<protein>
    <submittedName>
        <fullName evidence="1">Type VI secretion system baseplate subunit TssF</fullName>
    </submittedName>
</protein>
<dbReference type="KEGG" id="crz:D1345_07710"/>
<dbReference type="RefSeq" id="WP_118267059.1">
    <property type="nucleotide sequence ID" value="NZ_CP031968.1"/>
</dbReference>